<keyword evidence="4" id="KW-1185">Reference proteome</keyword>
<feature type="region of interest" description="Disordered" evidence="1">
    <location>
        <begin position="1"/>
        <end position="47"/>
    </location>
</feature>
<dbReference type="SUPFAM" id="SSF54928">
    <property type="entry name" value="RNA-binding domain, RBD"/>
    <property type="match status" value="1"/>
</dbReference>
<organism evidence="3 4">
    <name type="scientific">Mycena sanguinolenta</name>
    <dbReference type="NCBI Taxonomy" id="230812"/>
    <lineage>
        <taxon>Eukaryota</taxon>
        <taxon>Fungi</taxon>
        <taxon>Dikarya</taxon>
        <taxon>Basidiomycota</taxon>
        <taxon>Agaricomycotina</taxon>
        <taxon>Agaricomycetes</taxon>
        <taxon>Agaricomycetidae</taxon>
        <taxon>Agaricales</taxon>
        <taxon>Marasmiineae</taxon>
        <taxon>Mycenaceae</taxon>
        <taxon>Mycena</taxon>
    </lineage>
</organism>
<dbReference type="InterPro" id="IPR035979">
    <property type="entry name" value="RBD_domain_sf"/>
</dbReference>
<dbReference type="InterPro" id="IPR000504">
    <property type="entry name" value="RRM_dom"/>
</dbReference>
<evidence type="ECO:0000313" key="3">
    <source>
        <dbReference type="EMBL" id="KAF7351178.1"/>
    </source>
</evidence>
<proteinExistence type="predicted"/>
<accession>A0A8H7CXN5</accession>
<evidence type="ECO:0000259" key="2">
    <source>
        <dbReference type="Pfam" id="PF00076"/>
    </source>
</evidence>
<dbReference type="GO" id="GO:0003723">
    <property type="term" value="F:RNA binding"/>
    <property type="evidence" value="ECO:0007669"/>
    <property type="project" value="InterPro"/>
</dbReference>
<name>A0A8H7CXN5_9AGAR</name>
<reference evidence="3" key="1">
    <citation type="submission" date="2020-05" db="EMBL/GenBank/DDBJ databases">
        <title>Mycena genomes resolve the evolution of fungal bioluminescence.</title>
        <authorList>
            <person name="Tsai I.J."/>
        </authorList>
    </citation>
    <scope>NUCLEOTIDE SEQUENCE</scope>
    <source>
        <strain evidence="3">160909Yilan</strain>
    </source>
</reference>
<dbReference type="Proteomes" id="UP000623467">
    <property type="component" value="Unassembled WGS sequence"/>
</dbReference>
<dbReference type="OrthoDB" id="6159137at2759"/>
<dbReference type="CDD" id="cd00590">
    <property type="entry name" value="RRM_SF"/>
    <property type="match status" value="1"/>
</dbReference>
<evidence type="ECO:0000313" key="4">
    <source>
        <dbReference type="Proteomes" id="UP000623467"/>
    </source>
</evidence>
<protein>
    <submittedName>
        <fullName evidence="3">Proline dehydrogenase</fullName>
    </submittedName>
</protein>
<dbReference type="AlphaFoldDB" id="A0A8H7CXN5"/>
<gene>
    <name evidence="3" type="ORF">MSAN_01680500</name>
</gene>
<dbReference type="EMBL" id="JACAZH010000014">
    <property type="protein sequence ID" value="KAF7351178.1"/>
    <property type="molecule type" value="Genomic_DNA"/>
</dbReference>
<feature type="domain" description="RRM" evidence="2">
    <location>
        <begin position="107"/>
        <end position="159"/>
    </location>
</feature>
<feature type="compositionally biased region" description="Low complexity" evidence="1">
    <location>
        <begin position="17"/>
        <end position="38"/>
    </location>
</feature>
<dbReference type="Pfam" id="PF00076">
    <property type="entry name" value="RRM_1"/>
    <property type="match status" value="1"/>
</dbReference>
<evidence type="ECO:0000256" key="1">
    <source>
        <dbReference type="SAM" id="MobiDB-lite"/>
    </source>
</evidence>
<comment type="caution">
    <text evidence="3">The sequence shown here is derived from an EMBL/GenBank/DDBJ whole genome shotgun (WGS) entry which is preliminary data.</text>
</comment>
<sequence>MASLLERMSLPAGGPSGVVRSRSGPSNRNSSPYSRPASIPKGDVDGQWSHDMFDQHNSLKARMNIIPTAPKANLGHAIVGKALQAVTSSPEQLSIKGAGSTANTVEVTGLVVGTTPDDVVAIFKRCGEIVKRSQISSSPEVVIRVTFKNPSSATAAVQKIPQPACGRQNPVGEDCGVERDEPGRSAWGARWVRAGERRGKRGRPHGSIYRGGIVPKCDRIHCFKQTPEPKCSLRHLGQIQQSMSKRPQAEMATGLGGEAVVAAVVAVEEGNAVGMAEEEWTSTEDAFNAARTPSLLVFFSHFLVLLSICAADTCVRYHGSTGCVVKLYFNGFIRPILHSLERSNDAVHGN</sequence>